<keyword evidence="7" id="KW-1185">Reference proteome</keyword>
<organism evidence="6 7">
    <name type="scientific">Acuticoccus sediminis</name>
    <dbReference type="NCBI Taxonomy" id="2184697"/>
    <lineage>
        <taxon>Bacteria</taxon>
        <taxon>Pseudomonadati</taxon>
        <taxon>Pseudomonadota</taxon>
        <taxon>Alphaproteobacteria</taxon>
        <taxon>Hyphomicrobiales</taxon>
        <taxon>Amorphaceae</taxon>
        <taxon>Acuticoccus</taxon>
    </lineage>
</organism>
<accession>A0A8B2NNM2</accession>
<dbReference type="Proteomes" id="UP000249590">
    <property type="component" value="Unassembled WGS sequence"/>
</dbReference>
<evidence type="ECO:0000256" key="1">
    <source>
        <dbReference type="ARBA" id="ARBA00007825"/>
    </source>
</evidence>
<name>A0A8B2NNM2_9HYPH</name>
<dbReference type="OrthoDB" id="9800887at2"/>
<dbReference type="InterPro" id="IPR000627">
    <property type="entry name" value="Intradiol_dOase_C"/>
</dbReference>
<evidence type="ECO:0000259" key="5">
    <source>
        <dbReference type="Pfam" id="PF00775"/>
    </source>
</evidence>
<sequence length="193" mass="20962">MQSRREILHVLAAGAGLSATPVAALGEPVRLDPTPSCADDGEPTPTATRGPYFRPGSPERADVTGGRAEGTPLFVGGRVLGRDCRPVARALVDLWQADDSGRYDTSGNHLRGHQYTDEGGRWAFATIVPAPYTFRSMHIHFRVQRPGGAVLTTQVFFPGDPGHDRDPQFDPRLVLTVSRESGTRRGRFDFVLA</sequence>
<dbReference type="RefSeq" id="WP_111352633.1">
    <property type="nucleotide sequence ID" value="NZ_QHHQ01000016.1"/>
</dbReference>
<dbReference type="GO" id="GO:0008199">
    <property type="term" value="F:ferric iron binding"/>
    <property type="evidence" value="ECO:0007669"/>
    <property type="project" value="InterPro"/>
</dbReference>
<comment type="caution">
    <text evidence="6">The sequence shown here is derived from an EMBL/GenBank/DDBJ whole genome shotgun (WGS) entry which is preliminary data.</text>
</comment>
<comment type="similarity">
    <text evidence="1">Belongs to the intradiol ring-cleavage dioxygenase family.</text>
</comment>
<dbReference type="PANTHER" id="PTHR33711">
    <property type="entry name" value="DIOXYGENASE, PUTATIVE (AFU_ORTHOLOGUE AFUA_2G02910)-RELATED"/>
    <property type="match status" value="1"/>
</dbReference>
<gene>
    <name evidence="6" type="ORF">DLJ53_33270</name>
</gene>
<dbReference type="InterPro" id="IPR015889">
    <property type="entry name" value="Intradiol_dOase_core"/>
</dbReference>
<protein>
    <submittedName>
        <fullName evidence="6">Intradiol ring-cleavage dioxygenase</fullName>
    </submittedName>
</protein>
<proteinExistence type="inferred from homology"/>
<dbReference type="AlphaFoldDB" id="A0A8B2NNM2"/>
<dbReference type="Pfam" id="PF00775">
    <property type="entry name" value="Dioxygenase_C"/>
    <property type="match status" value="1"/>
</dbReference>
<evidence type="ECO:0000313" key="7">
    <source>
        <dbReference type="Proteomes" id="UP000249590"/>
    </source>
</evidence>
<dbReference type="GO" id="GO:0016702">
    <property type="term" value="F:oxidoreductase activity, acting on single donors with incorporation of molecular oxygen, incorporation of two atoms of oxygen"/>
    <property type="evidence" value="ECO:0007669"/>
    <property type="project" value="InterPro"/>
</dbReference>
<feature type="region of interest" description="Disordered" evidence="4">
    <location>
        <begin position="32"/>
        <end position="68"/>
    </location>
</feature>
<evidence type="ECO:0000256" key="2">
    <source>
        <dbReference type="ARBA" id="ARBA00022964"/>
    </source>
</evidence>
<evidence type="ECO:0000256" key="3">
    <source>
        <dbReference type="ARBA" id="ARBA00023002"/>
    </source>
</evidence>
<dbReference type="Gene3D" id="2.60.130.10">
    <property type="entry name" value="Aromatic compound dioxygenase"/>
    <property type="match status" value="1"/>
</dbReference>
<feature type="domain" description="Intradiol ring-cleavage dioxygenases" evidence="5">
    <location>
        <begin position="50"/>
        <end position="167"/>
    </location>
</feature>
<keyword evidence="2 6" id="KW-0223">Dioxygenase</keyword>
<keyword evidence="3" id="KW-0560">Oxidoreductase</keyword>
<dbReference type="SUPFAM" id="SSF49482">
    <property type="entry name" value="Aromatic compound dioxygenase"/>
    <property type="match status" value="1"/>
</dbReference>
<dbReference type="InterPro" id="IPR050770">
    <property type="entry name" value="Intradiol_RC_Dioxygenase"/>
</dbReference>
<dbReference type="EMBL" id="QHHQ01000016">
    <property type="protein sequence ID" value="RAH96101.1"/>
    <property type="molecule type" value="Genomic_DNA"/>
</dbReference>
<dbReference type="PANTHER" id="PTHR33711:SF11">
    <property type="entry name" value="DIOXYGENASE"/>
    <property type="match status" value="1"/>
</dbReference>
<evidence type="ECO:0000313" key="6">
    <source>
        <dbReference type="EMBL" id="RAH96101.1"/>
    </source>
</evidence>
<reference evidence="6 7" key="1">
    <citation type="submission" date="2018-05" db="EMBL/GenBank/DDBJ databases">
        <title>Acuticoccus sediminis sp. nov., isolated from deep-sea sediment of Indian Ocean.</title>
        <authorList>
            <person name="Liu X."/>
            <person name="Lai Q."/>
            <person name="Du Y."/>
            <person name="Sun F."/>
            <person name="Zhang X."/>
            <person name="Wang S."/>
            <person name="Shao Z."/>
        </authorList>
    </citation>
    <scope>NUCLEOTIDE SEQUENCE [LARGE SCALE GENOMIC DNA]</scope>
    <source>
        <strain evidence="6 7">PTG4-2</strain>
    </source>
</reference>
<evidence type="ECO:0000256" key="4">
    <source>
        <dbReference type="SAM" id="MobiDB-lite"/>
    </source>
</evidence>